<evidence type="ECO:0008006" key="4">
    <source>
        <dbReference type="Google" id="ProtNLM"/>
    </source>
</evidence>
<keyword evidence="3" id="KW-1185">Reference proteome</keyword>
<reference evidence="2 3" key="1">
    <citation type="submission" date="2017-06" db="EMBL/GenBank/DDBJ databases">
        <title>Comparative genomic analysis of Ambrosia Fusariam Clade fungi.</title>
        <authorList>
            <person name="Stajich J.E."/>
            <person name="Carrillo J."/>
            <person name="Kijimoto T."/>
            <person name="Eskalen A."/>
            <person name="O'Donnell K."/>
            <person name="Kasson M."/>
        </authorList>
    </citation>
    <scope>NUCLEOTIDE SEQUENCE [LARGE SCALE GENOMIC DNA]</scope>
    <source>
        <strain evidence="2 3">NRRL62606</strain>
    </source>
</reference>
<accession>A0A428RJU7</accession>
<name>A0A428RJU7_9HYPO</name>
<dbReference type="AlphaFoldDB" id="A0A428RJU7"/>
<proteinExistence type="predicted"/>
<dbReference type="InterPro" id="IPR011990">
    <property type="entry name" value="TPR-like_helical_dom_sf"/>
</dbReference>
<evidence type="ECO:0000313" key="3">
    <source>
        <dbReference type="Proteomes" id="UP000287972"/>
    </source>
</evidence>
<gene>
    <name evidence="2" type="ORF">CEP51_008752</name>
</gene>
<feature type="region of interest" description="Disordered" evidence="1">
    <location>
        <begin position="524"/>
        <end position="594"/>
    </location>
</feature>
<dbReference type="PANTHER" id="PTHR38788">
    <property type="entry name" value="CLR5 DOMAIN-CONTAINING PROTEIN"/>
    <property type="match status" value="1"/>
</dbReference>
<evidence type="ECO:0000313" key="2">
    <source>
        <dbReference type="EMBL" id="RSL77799.1"/>
    </source>
</evidence>
<dbReference type="Proteomes" id="UP000287972">
    <property type="component" value="Unassembled WGS sequence"/>
</dbReference>
<dbReference type="EMBL" id="NKCL01000233">
    <property type="protein sequence ID" value="RSL77799.1"/>
    <property type="molecule type" value="Genomic_DNA"/>
</dbReference>
<sequence>MAEKHHFMASDQQWEKKLKEWHLKKNLPKEMTRLIGNKAQRRLQLEGKKTKFFTTGEEVPGDKVNRYMRDYQGTPPTKAQIHQPASHGTPQPSIPPPAQPPTQQALTQQTPNLGIATVNSPQMVPEFSIHQLQIWNGKDVDLVHRLSRLQLLSAGKDVDDLLAAAEHAGELSLKGGYLTAKPILMDCLDGLEVLLGPLHAQFEGVLQDYVEAAVRHKDFDGATDQVNKSYNGHQGSHDKKFWKSMARLGKMYYDRGATSQTSHMLRNARQGLLAATSNDPEEAYNCVQDVTKTIAAIAVKQVDFDEAENELLGLIRQAEDLGEAYQDDALRYKHDLVHFYQGDVFDDQHVHGHAIPKRSHLERLLLEILQFNGTTLEITYMQACSWNKLREFYESTGQREKLIKLLKEFEDFLSDTRPEENMVNSFVNLKEFERAEWWLVRLRDEVEQQSFQHLSIMMQLARVYFLLDKSDEAKASLKEAEKMRTEILPPEHIFHSTAKQSIQAGKIFEECCPSCRVNPPGNIEMRTGGRAHGTEVAEQDEGGEDGREEDSEADSEESHEEMAQDQLVLASAVPSASPFNSIGQQECGHSMMGD</sequence>
<comment type="caution">
    <text evidence="2">The sequence shown here is derived from an EMBL/GenBank/DDBJ whole genome shotgun (WGS) entry which is preliminary data.</text>
</comment>
<dbReference type="PANTHER" id="PTHR38788:SF3">
    <property type="entry name" value="CLR5 DOMAIN-CONTAINING PROTEIN"/>
    <property type="match status" value="1"/>
</dbReference>
<evidence type="ECO:0000256" key="1">
    <source>
        <dbReference type="SAM" id="MobiDB-lite"/>
    </source>
</evidence>
<feature type="compositionally biased region" description="Acidic residues" evidence="1">
    <location>
        <begin position="537"/>
        <end position="559"/>
    </location>
</feature>
<organism evidence="2 3">
    <name type="scientific">Fusarium floridanum</name>
    <dbReference type="NCBI Taxonomy" id="1325733"/>
    <lineage>
        <taxon>Eukaryota</taxon>
        <taxon>Fungi</taxon>
        <taxon>Dikarya</taxon>
        <taxon>Ascomycota</taxon>
        <taxon>Pezizomycotina</taxon>
        <taxon>Sordariomycetes</taxon>
        <taxon>Hypocreomycetidae</taxon>
        <taxon>Hypocreales</taxon>
        <taxon>Nectriaceae</taxon>
        <taxon>Fusarium</taxon>
        <taxon>Fusarium solani species complex</taxon>
    </lineage>
</organism>
<dbReference type="Gene3D" id="1.25.40.10">
    <property type="entry name" value="Tetratricopeptide repeat domain"/>
    <property type="match status" value="1"/>
</dbReference>
<feature type="region of interest" description="Disordered" evidence="1">
    <location>
        <begin position="69"/>
        <end position="106"/>
    </location>
</feature>
<protein>
    <recommendedName>
        <fullName evidence="4">Clr5 domain-containing protein</fullName>
    </recommendedName>
</protein>